<feature type="domain" description="Calcineurin-like phosphoesterase" evidence="5">
    <location>
        <begin position="47"/>
        <end position="242"/>
    </location>
</feature>
<organism evidence="6 7">
    <name type="scientific">Schumannella soli</name>
    <dbReference type="NCBI Taxonomy" id="2590779"/>
    <lineage>
        <taxon>Bacteria</taxon>
        <taxon>Bacillati</taxon>
        <taxon>Actinomycetota</taxon>
        <taxon>Actinomycetes</taxon>
        <taxon>Micrococcales</taxon>
        <taxon>Microbacteriaceae</taxon>
        <taxon>Schumannella</taxon>
    </lineage>
</organism>
<dbReference type="Pfam" id="PF00149">
    <property type="entry name" value="Metallophos"/>
    <property type="match status" value="1"/>
</dbReference>
<keyword evidence="2" id="KW-0378">Hydrolase</keyword>
<dbReference type="InterPro" id="IPR029052">
    <property type="entry name" value="Metallo-depent_PP-like"/>
</dbReference>
<dbReference type="Proteomes" id="UP000316252">
    <property type="component" value="Unassembled WGS sequence"/>
</dbReference>
<sequence length="340" mass="36312">MCDRRGADGCASVVVARVAASPAEPRPAFDAGGLVVRLGQHPEPRHTIAHISDTHFLDGARPLYGALSSETTLQRALAQLEGSGLDIEAIVFTGDLADLGETDAYQRLRSIVDPVAERLGAQIVWVMGNHDEREPFAEHMLGAEPSTAPQDAVYDVGGLRIIALDSTVPGYHHGEISAEQLDWLRDVLAEPAPHGTLLALHHPPIPSPVELMAILELQDQPALAEVLRATDVIGILGGHLHYSTHSTFAGIPVAVAAATCYTMDVLAPVGSLSGVDGGQSVHLTQVYDDRVVHSIVPIGSPPQVSGFGDRVLERLAQLSPEERREAFSNKKSVWKLPPED</sequence>
<evidence type="ECO:0000313" key="6">
    <source>
        <dbReference type="EMBL" id="TPW75439.1"/>
    </source>
</evidence>
<keyword evidence="7" id="KW-1185">Reference proteome</keyword>
<dbReference type="PANTHER" id="PTHR42988:SF2">
    <property type="entry name" value="CYCLIC NUCLEOTIDE PHOSPHODIESTERASE CBUA0032-RELATED"/>
    <property type="match status" value="1"/>
</dbReference>
<accession>A0A506Y4R7</accession>
<dbReference type="AlphaFoldDB" id="A0A506Y4R7"/>
<reference evidence="6 7" key="1">
    <citation type="submission" date="2019-06" db="EMBL/GenBank/DDBJ databases">
        <authorList>
            <person name="Li F."/>
        </authorList>
    </citation>
    <scope>NUCLEOTIDE SEQUENCE [LARGE SCALE GENOMIC DNA]</scope>
    <source>
        <strain evidence="6 7">10F1D-1</strain>
    </source>
</reference>
<dbReference type="InterPro" id="IPR050884">
    <property type="entry name" value="CNP_phosphodiesterase-III"/>
</dbReference>
<dbReference type="EMBL" id="VHQG01000002">
    <property type="protein sequence ID" value="TPW75439.1"/>
    <property type="molecule type" value="Genomic_DNA"/>
</dbReference>
<name>A0A506Y4R7_9MICO</name>
<keyword evidence="1" id="KW-0479">Metal-binding</keyword>
<dbReference type="Gene3D" id="3.60.21.10">
    <property type="match status" value="1"/>
</dbReference>
<dbReference type="PANTHER" id="PTHR42988">
    <property type="entry name" value="PHOSPHOHYDROLASE"/>
    <property type="match status" value="1"/>
</dbReference>
<dbReference type="SUPFAM" id="SSF56300">
    <property type="entry name" value="Metallo-dependent phosphatases"/>
    <property type="match status" value="1"/>
</dbReference>
<dbReference type="GO" id="GO:0046872">
    <property type="term" value="F:metal ion binding"/>
    <property type="evidence" value="ECO:0007669"/>
    <property type="project" value="UniProtKB-KW"/>
</dbReference>
<evidence type="ECO:0000256" key="4">
    <source>
        <dbReference type="ARBA" id="ARBA00025742"/>
    </source>
</evidence>
<keyword evidence="3" id="KW-0408">Iron</keyword>
<evidence type="ECO:0000256" key="3">
    <source>
        <dbReference type="ARBA" id="ARBA00023004"/>
    </source>
</evidence>
<evidence type="ECO:0000259" key="5">
    <source>
        <dbReference type="Pfam" id="PF00149"/>
    </source>
</evidence>
<protein>
    <submittedName>
        <fullName evidence="6">Phosphodiesterase</fullName>
    </submittedName>
</protein>
<gene>
    <name evidence="6" type="ORF">FJ657_05955</name>
</gene>
<comment type="caution">
    <text evidence="6">The sequence shown here is derived from an EMBL/GenBank/DDBJ whole genome shotgun (WGS) entry which is preliminary data.</text>
</comment>
<evidence type="ECO:0000256" key="1">
    <source>
        <dbReference type="ARBA" id="ARBA00022723"/>
    </source>
</evidence>
<evidence type="ECO:0000256" key="2">
    <source>
        <dbReference type="ARBA" id="ARBA00022801"/>
    </source>
</evidence>
<dbReference type="InterPro" id="IPR004843">
    <property type="entry name" value="Calcineurin-like_PHP"/>
</dbReference>
<comment type="similarity">
    <text evidence="4">Belongs to the cyclic nucleotide phosphodiesterase class-III family.</text>
</comment>
<dbReference type="GO" id="GO:0016787">
    <property type="term" value="F:hydrolase activity"/>
    <property type="evidence" value="ECO:0007669"/>
    <property type="project" value="UniProtKB-KW"/>
</dbReference>
<proteinExistence type="inferred from homology"/>
<evidence type="ECO:0000313" key="7">
    <source>
        <dbReference type="Proteomes" id="UP000316252"/>
    </source>
</evidence>
<dbReference type="OrthoDB" id="5241795at2"/>